<dbReference type="CDD" id="cd19757">
    <property type="entry name" value="Bbox1"/>
    <property type="match status" value="1"/>
</dbReference>
<feature type="repeat" description="NHL" evidence="10">
    <location>
        <begin position="522"/>
        <end position="564"/>
    </location>
</feature>
<dbReference type="InterPro" id="IPR001841">
    <property type="entry name" value="Znf_RING"/>
</dbReference>
<dbReference type="InterPro" id="IPR001298">
    <property type="entry name" value="Filamin/ABP280_rpt"/>
</dbReference>
<evidence type="ECO:0000256" key="3">
    <source>
        <dbReference type="ARBA" id="ARBA00022679"/>
    </source>
</evidence>
<evidence type="ECO:0000256" key="9">
    <source>
        <dbReference type="PROSITE-ProRule" id="PRU00087"/>
    </source>
</evidence>
<dbReference type="InterPro" id="IPR000315">
    <property type="entry name" value="Znf_B-box"/>
</dbReference>
<evidence type="ECO:0000313" key="15">
    <source>
        <dbReference type="Proteomes" id="UP001519460"/>
    </source>
</evidence>
<dbReference type="SUPFAM" id="SSF57845">
    <property type="entry name" value="B-box zinc-binding domain"/>
    <property type="match status" value="1"/>
</dbReference>
<dbReference type="GO" id="GO:0008270">
    <property type="term" value="F:zinc ion binding"/>
    <property type="evidence" value="ECO:0007669"/>
    <property type="project" value="UniProtKB-KW"/>
</dbReference>
<feature type="repeat" description="NHL" evidence="10">
    <location>
        <begin position="570"/>
        <end position="611"/>
    </location>
</feature>
<dbReference type="InterPro" id="IPR057750">
    <property type="entry name" value="TRIM2/3_C"/>
</dbReference>
<evidence type="ECO:0000256" key="5">
    <source>
        <dbReference type="ARBA" id="ARBA00022737"/>
    </source>
</evidence>
<protein>
    <submittedName>
        <fullName evidence="14">Uncharacterized protein</fullName>
    </submittedName>
</protein>
<dbReference type="CDD" id="cd14960">
    <property type="entry name" value="NHL_TRIM2_like"/>
    <property type="match status" value="1"/>
</dbReference>
<dbReference type="FunFam" id="3.30.40.10:FF:000032">
    <property type="entry name" value="Tripartite motif containing 2"/>
    <property type="match status" value="1"/>
</dbReference>
<dbReference type="InterPro" id="IPR017907">
    <property type="entry name" value="Znf_RING_CS"/>
</dbReference>
<keyword evidence="5" id="KW-0677">Repeat</keyword>
<reference evidence="14 15" key="1">
    <citation type="journal article" date="2023" name="Sci. Data">
        <title>Genome assembly of the Korean intertidal mud-creeper Batillaria attramentaria.</title>
        <authorList>
            <person name="Patra A.K."/>
            <person name="Ho P.T."/>
            <person name="Jun S."/>
            <person name="Lee S.J."/>
            <person name="Kim Y."/>
            <person name="Won Y.J."/>
        </authorList>
    </citation>
    <scope>NUCLEOTIDE SEQUENCE [LARGE SCALE GENOMIC DNA]</scope>
    <source>
        <strain evidence="14">Wonlab-2016</strain>
    </source>
</reference>
<keyword evidence="7" id="KW-0862">Zinc</keyword>
<dbReference type="InterPro" id="IPR013083">
    <property type="entry name" value="Znf_RING/FYVE/PHD"/>
</dbReference>
<dbReference type="InterPro" id="IPR018957">
    <property type="entry name" value="Znf_C3HC4_RING-type"/>
</dbReference>
<evidence type="ECO:0000256" key="1">
    <source>
        <dbReference type="ARBA" id="ARBA00008518"/>
    </source>
</evidence>
<dbReference type="InterPro" id="IPR014756">
    <property type="entry name" value="Ig_E-set"/>
</dbReference>
<evidence type="ECO:0000256" key="2">
    <source>
        <dbReference type="ARBA" id="ARBA00022553"/>
    </source>
</evidence>
<dbReference type="SMART" id="SM00502">
    <property type="entry name" value="BBC"/>
    <property type="match status" value="1"/>
</dbReference>
<sequence length="772" mass="83978">MANRSPVVRQIDQELLSCGICLGRYRRPKVLPCLHTFCQNCLASYVPAHSLALTCPVCRQTSILPLEGVAGLQTNFFVTNLIDVVAAQQSVVCTNATCEQEDARAVSKCLDCDLFLCELCADIHSSMEAGGVEGEEGEVGEVLHTVVGVDEVSGTTDSDETPHLVCPSHYGNALQYYCTDCETAVCVDCTDIEHIGHSTVALQNAIEEQKAELMKLIAGVRDQVPIVQDSISLVTSVAKSLENRSVEVERQISNAFNELSKMMDERKASLLVELGEAYSSKLMVLNEQRGALESFLNKMQSSCDFTAESLQHGNETEILLLKKEMSKKLEELAVHNVQFQPEQNEFLMFDDSGLQSLKKSLCSLGSIHTNSAVAFETTASGEGLRQCFVGRPALVTVTTKDRNSDLVKCGYAPVTAVVTSDNSDTKIYPTVTDNRNGTYDITYTLKQEGRHRLEVKLMDQHIKGSPFKVKCVVGGDDADTLSGSSKIPRTTAVKQKGTKRPSSSRSHGSTNRRSNPIEDDLLLKVGTKGRNKGEFTNPQGLCSTTGKVLVADSNNQVVQVFSNMGECRLRFGSPGRVPGKIQRPTGVAVTLNGNYLVADYDNKWVSIFAPDGKYLNKIGTGKLMGPKGVANNGKLLHKFGSRGNEDYQFAGPTTRPSPRTTTIVVSDFHNHCGQGDRRDLKSLTAFGSNGEGNGQFQRTHREWLSTGMGIYSLLTGGNSRIQVFDSSGSFLSYVNTSADLLYGPQGLAVTSDGQVVVADSGNHCIKFYKYLQ</sequence>
<feature type="repeat" description="NHL" evidence="10">
    <location>
        <begin position="741"/>
        <end position="771"/>
    </location>
</feature>
<dbReference type="Pfam" id="PF00097">
    <property type="entry name" value="zf-C3HC4"/>
    <property type="match status" value="1"/>
</dbReference>
<dbReference type="Proteomes" id="UP001519460">
    <property type="component" value="Unassembled WGS sequence"/>
</dbReference>
<keyword evidence="6 8" id="KW-0863">Zinc-finger</keyword>
<dbReference type="Pfam" id="PF00630">
    <property type="entry name" value="Filamin"/>
    <property type="match status" value="1"/>
</dbReference>
<dbReference type="PROSITE" id="PS50119">
    <property type="entry name" value="ZF_BBOX"/>
    <property type="match status" value="1"/>
</dbReference>
<dbReference type="PROSITE" id="PS50089">
    <property type="entry name" value="ZF_RING_2"/>
    <property type="match status" value="1"/>
</dbReference>
<comment type="caution">
    <text evidence="14">The sequence shown here is derived from an EMBL/GenBank/DDBJ whole genome shotgun (WGS) entry which is preliminary data.</text>
</comment>
<feature type="compositionally biased region" description="Polar residues" evidence="11">
    <location>
        <begin position="500"/>
        <end position="514"/>
    </location>
</feature>
<dbReference type="SUPFAM" id="SSF63825">
    <property type="entry name" value="YWTD domain"/>
    <property type="match status" value="1"/>
</dbReference>
<feature type="region of interest" description="Disordered" evidence="11">
    <location>
        <begin position="480"/>
        <end position="519"/>
    </location>
</feature>
<dbReference type="PROSITE" id="PS51125">
    <property type="entry name" value="NHL"/>
    <property type="match status" value="3"/>
</dbReference>
<feature type="domain" description="B box-type" evidence="13">
    <location>
        <begin position="161"/>
        <end position="202"/>
    </location>
</feature>
<dbReference type="InterPro" id="IPR047153">
    <property type="entry name" value="TRIM45/56/19-like"/>
</dbReference>
<dbReference type="Gene3D" id="2.120.10.30">
    <property type="entry name" value="TolB, C-terminal domain"/>
    <property type="match status" value="2"/>
</dbReference>
<dbReference type="InterPro" id="IPR003649">
    <property type="entry name" value="Bbox_C"/>
</dbReference>
<dbReference type="Gene3D" id="2.60.40.10">
    <property type="entry name" value="Immunoglobulins"/>
    <property type="match status" value="1"/>
</dbReference>
<dbReference type="Gene3D" id="3.30.160.60">
    <property type="entry name" value="Classic Zinc Finger"/>
    <property type="match status" value="1"/>
</dbReference>
<dbReference type="SMART" id="SM00336">
    <property type="entry name" value="BBOX"/>
    <property type="match status" value="1"/>
</dbReference>
<dbReference type="SUPFAM" id="SSF57850">
    <property type="entry name" value="RING/U-box"/>
    <property type="match status" value="1"/>
</dbReference>
<dbReference type="InterPro" id="IPR011042">
    <property type="entry name" value="6-blade_b-propeller_TolB-like"/>
</dbReference>
<dbReference type="CDD" id="cd20482">
    <property type="entry name" value="CC_brat-like"/>
    <property type="match status" value="1"/>
</dbReference>
<dbReference type="AlphaFoldDB" id="A0ABD0KF29"/>
<dbReference type="InterPro" id="IPR001258">
    <property type="entry name" value="NHL_repeat"/>
</dbReference>
<feature type="domain" description="RING-type" evidence="12">
    <location>
        <begin position="18"/>
        <end position="59"/>
    </location>
</feature>
<accession>A0ABD0KF29</accession>
<evidence type="ECO:0000313" key="14">
    <source>
        <dbReference type="EMBL" id="KAK7485598.1"/>
    </source>
</evidence>
<evidence type="ECO:0000256" key="8">
    <source>
        <dbReference type="PROSITE-ProRule" id="PRU00024"/>
    </source>
</evidence>
<dbReference type="Pfam" id="PF00643">
    <property type="entry name" value="zf-B_box"/>
    <property type="match status" value="1"/>
</dbReference>
<dbReference type="InterPro" id="IPR013783">
    <property type="entry name" value="Ig-like_fold"/>
</dbReference>
<gene>
    <name evidence="14" type="ORF">BaRGS_00023173</name>
</gene>
<dbReference type="SMART" id="SM00184">
    <property type="entry name" value="RING"/>
    <property type="match status" value="1"/>
</dbReference>
<dbReference type="EMBL" id="JACVVK020000192">
    <property type="protein sequence ID" value="KAK7485598.1"/>
    <property type="molecule type" value="Genomic_DNA"/>
</dbReference>
<name>A0ABD0KF29_9CAEN</name>
<evidence type="ECO:0000256" key="11">
    <source>
        <dbReference type="SAM" id="MobiDB-lite"/>
    </source>
</evidence>
<dbReference type="SMART" id="SM00557">
    <property type="entry name" value="IG_FLMN"/>
    <property type="match status" value="1"/>
</dbReference>
<dbReference type="Gene3D" id="3.30.40.10">
    <property type="entry name" value="Zinc/RING finger domain, C3HC4 (zinc finger)"/>
    <property type="match status" value="1"/>
</dbReference>
<organism evidence="14 15">
    <name type="scientific">Batillaria attramentaria</name>
    <dbReference type="NCBI Taxonomy" id="370345"/>
    <lineage>
        <taxon>Eukaryota</taxon>
        <taxon>Metazoa</taxon>
        <taxon>Spiralia</taxon>
        <taxon>Lophotrochozoa</taxon>
        <taxon>Mollusca</taxon>
        <taxon>Gastropoda</taxon>
        <taxon>Caenogastropoda</taxon>
        <taxon>Sorbeoconcha</taxon>
        <taxon>Cerithioidea</taxon>
        <taxon>Batillariidae</taxon>
        <taxon>Batillaria</taxon>
    </lineage>
</organism>
<dbReference type="Pfam" id="PF01436">
    <property type="entry name" value="NHL"/>
    <property type="match status" value="3"/>
</dbReference>
<evidence type="ECO:0000256" key="10">
    <source>
        <dbReference type="PROSITE-ProRule" id="PRU00504"/>
    </source>
</evidence>
<keyword evidence="15" id="KW-1185">Reference proteome</keyword>
<evidence type="ECO:0000259" key="13">
    <source>
        <dbReference type="PROSITE" id="PS50119"/>
    </source>
</evidence>
<proteinExistence type="inferred from homology"/>
<keyword evidence="2" id="KW-0597">Phosphoprotein</keyword>
<evidence type="ECO:0000256" key="7">
    <source>
        <dbReference type="ARBA" id="ARBA00022833"/>
    </source>
</evidence>
<dbReference type="SUPFAM" id="SSF81296">
    <property type="entry name" value="E set domains"/>
    <property type="match status" value="1"/>
</dbReference>
<keyword evidence="4" id="KW-0479">Metal-binding</keyword>
<feature type="repeat" description="Filamin" evidence="9">
    <location>
        <begin position="369"/>
        <end position="471"/>
    </location>
</feature>
<dbReference type="PANTHER" id="PTHR25462:SF296">
    <property type="entry name" value="MEIOTIC P26, ISOFORM F"/>
    <property type="match status" value="1"/>
</dbReference>
<evidence type="ECO:0000256" key="4">
    <source>
        <dbReference type="ARBA" id="ARBA00022723"/>
    </source>
</evidence>
<dbReference type="InterPro" id="IPR017868">
    <property type="entry name" value="Filamin/ABP280_repeat-like"/>
</dbReference>
<evidence type="ECO:0000256" key="6">
    <source>
        <dbReference type="ARBA" id="ARBA00022771"/>
    </source>
</evidence>
<comment type="similarity">
    <text evidence="1">Belongs to the TRIM/RBCC family.</text>
</comment>
<dbReference type="PANTHER" id="PTHR25462">
    <property type="entry name" value="BONUS, ISOFORM C-RELATED"/>
    <property type="match status" value="1"/>
</dbReference>
<dbReference type="PROSITE" id="PS00518">
    <property type="entry name" value="ZF_RING_1"/>
    <property type="match status" value="1"/>
</dbReference>
<evidence type="ECO:0000259" key="12">
    <source>
        <dbReference type="PROSITE" id="PS50089"/>
    </source>
</evidence>
<dbReference type="PROSITE" id="PS50194">
    <property type="entry name" value="FILAMIN_REPEAT"/>
    <property type="match status" value="1"/>
</dbReference>
<keyword evidence="3" id="KW-0808">Transferase</keyword>